<reference evidence="2 3" key="1">
    <citation type="submission" date="2020-01" db="EMBL/GenBank/DDBJ databases">
        <authorList>
            <person name="Peng S.Y."/>
            <person name="Li J."/>
            <person name="Wang M."/>
            <person name="Wang L."/>
            <person name="Wang C.Q."/>
            <person name="Wang J.R."/>
        </authorList>
    </citation>
    <scope>NUCLEOTIDE SEQUENCE [LARGE SCALE GENOMIC DNA]</scope>
    <source>
        <strain evidence="2 3">XCT-34</strain>
    </source>
</reference>
<protein>
    <submittedName>
        <fullName evidence="2">DUF2336 domain-containing protein</fullName>
    </submittedName>
</protein>
<evidence type="ECO:0000256" key="1">
    <source>
        <dbReference type="SAM" id="MobiDB-lite"/>
    </source>
</evidence>
<gene>
    <name evidence="2" type="ORF">GWI71_16060</name>
</gene>
<dbReference type="InterPro" id="IPR019285">
    <property type="entry name" value="DUF2336"/>
</dbReference>
<organism evidence="2 3">
    <name type="scientific">Pannonibacter tanglangensis</name>
    <dbReference type="NCBI Taxonomy" id="2750084"/>
    <lineage>
        <taxon>Bacteria</taxon>
        <taxon>Pseudomonadati</taxon>
        <taxon>Pseudomonadota</taxon>
        <taxon>Alphaproteobacteria</taxon>
        <taxon>Hyphomicrobiales</taxon>
        <taxon>Stappiaceae</taxon>
        <taxon>Pannonibacter</taxon>
    </lineage>
</organism>
<accession>A0ABW9ZKI6</accession>
<keyword evidence="3" id="KW-1185">Reference proteome</keyword>
<dbReference type="Proteomes" id="UP000541347">
    <property type="component" value="Unassembled WGS sequence"/>
</dbReference>
<name>A0ABW9ZKI6_9HYPH</name>
<feature type="compositionally biased region" description="Basic and acidic residues" evidence="1">
    <location>
        <begin position="331"/>
        <end position="344"/>
    </location>
</feature>
<proteinExistence type="predicted"/>
<evidence type="ECO:0000313" key="2">
    <source>
        <dbReference type="EMBL" id="NBN65208.1"/>
    </source>
</evidence>
<dbReference type="EMBL" id="JAABLP010000004">
    <property type="protein sequence ID" value="NBN65208.1"/>
    <property type="molecule type" value="Genomic_DNA"/>
</dbReference>
<dbReference type="Pfam" id="PF10098">
    <property type="entry name" value="DUF2336"/>
    <property type="match status" value="1"/>
</dbReference>
<feature type="compositionally biased region" description="Basic residues" evidence="1">
    <location>
        <begin position="353"/>
        <end position="362"/>
    </location>
</feature>
<evidence type="ECO:0000313" key="3">
    <source>
        <dbReference type="Proteomes" id="UP000541347"/>
    </source>
</evidence>
<sequence length="362" mass="40036">MLYSLLALAQETTPEARSALMQKTAEVFLRGVGTHTPGELALFSDILLQLVDQTDDRSRAALSRALAGCAETPSPLALRLAADVFAVARPILERSKALGAQDIIELARRLDDEHLAALAGRQDLPSRAADALVRRGSSRVHRKVACNRHVHLSDWALRSLAERALKDAVLKEDLSTRKDLTPAICTFLIPHVSPATRERLQAVAQGTISAEELDGIARRRALRRALGIRLDTFDVPKLWRIVETEFATLDDLLILLLEDDRLGIAAELMSHGSRDNRQKLREAVLSGDVEHVIAAARRADLSQLTFEHLARARCRYLRIPEAQAEAVIRRYRPEGSSPLDDKRRASGFAARRSPGHRTARPA</sequence>
<comment type="caution">
    <text evidence="2">The sequence shown here is derived from an EMBL/GenBank/DDBJ whole genome shotgun (WGS) entry which is preliminary data.</text>
</comment>
<dbReference type="RefSeq" id="WP_161677203.1">
    <property type="nucleotide sequence ID" value="NZ_JAABLP010000004.1"/>
</dbReference>
<feature type="region of interest" description="Disordered" evidence="1">
    <location>
        <begin position="331"/>
        <end position="362"/>
    </location>
</feature>